<protein>
    <submittedName>
        <fullName evidence="1">Uncharacterized protein</fullName>
    </submittedName>
</protein>
<proteinExistence type="predicted"/>
<accession>A0ACC0CTP9</accession>
<name>A0ACC0CTP9_9PEZI</name>
<evidence type="ECO:0000313" key="1">
    <source>
        <dbReference type="EMBL" id="KAI6083835.1"/>
    </source>
</evidence>
<sequence>MSGKFMSESGSSKATTSTSTSDSATQPNVISHRHRRDNHKPRSNLSEAEETYYVLTLQTDTAHHQAMCVLRERYYPPSLLRVAAHISLFRALPKSALHSLRTDIATITSRTPTFSIRAVGPPIRMGRSGVGVSVVGLEPAARIVKELQQKWHDVLSRQDRGAFRGHYTLMNKVDDPEKVEKCFEEVRQELEPHGVPGTALGLSLWRYDKGWWRHEHDFAFSGAGNCGQ</sequence>
<gene>
    <name evidence="1" type="ORF">F4821DRAFT_262569</name>
</gene>
<dbReference type="Proteomes" id="UP001497680">
    <property type="component" value="Unassembled WGS sequence"/>
</dbReference>
<organism evidence="1 2">
    <name type="scientific">Hypoxylon rubiginosum</name>
    <dbReference type="NCBI Taxonomy" id="110542"/>
    <lineage>
        <taxon>Eukaryota</taxon>
        <taxon>Fungi</taxon>
        <taxon>Dikarya</taxon>
        <taxon>Ascomycota</taxon>
        <taxon>Pezizomycotina</taxon>
        <taxon>Sordariomycetes</taxon>
        <taxon>Xylariomycetidae</taxon>
        <taxon>Xylariales</taxon>
        <taxon>Hypoxylaceae</taxon>
        <taxon>Hypoxylon</taxon>
    </lineage>
</organism>
<dbReference type="EMBL" id="MU394346">
    <property type="protein sequence ID" value="KAI6083835.1"/>
    <property type="molecule type" value="Genomic_DNA"/>
</dbReference>
<reference evidence="1 2" key="1">
    <citation type="journal article" date="2022" name="New Phytol.">
        <title>Ecological generalism drives hyperdiversity of secondary metabolite gene clusters in xylarialean endophytes.</title>
        <authorList>
            <person name="Franco M.E.E."/>
            <person name="Wisecaver J.H."/>
            <person name="Arnold A.E."/>
            <person name="Ju Y.M."/>
            <person name="Slot J.C."/>
            <person name="Ahrendt S."/>
            <person name="Moore L.P."/>
            <person name="Eastman K.E."/>
            <person name="Scott K."/>
            <person name="Konkel Z."/>
            <person name="Mondo S.J."/>
            <person name="Kuo A."/>
            <person name="Hayes R.D."/>
            <person name="Haridas S."/>
            <person name="Andreopoulos B."/>
            <person name="Riley R."/>
            <person name="LaButti K."/>
            <person name="Pangilinan J."/>
            <person name="Lipzen A."/>
            <person name="Amirebrahimi M."/>
            <person name="Yan J."/>
            <person name="Adam C."/>
            <person name="Keymanesh K."/>
            <person name="Ng V."/>
            <person name="Louie K."/>
            <person name="Northen T."/>
            <person name="Drula E."/>
            <person name="Henrissat B."/>
            <person name="Hsieh H.M."/>
            <person name="Youens-Clark K."/>
            <person name="Lutzoni F."/>
            <person name="Miadlikowska J."/>
            <person name="Eastwood D.C."/>
            <person name="Hamelin R.C."/>
            <person name="Grigoriev I.V."/>
            <person name="U'Ren J.M."/>
        </authorList>
    </citation>
    <scope>NUCLEOTIDE SEQUENCE [LARGE SCALE GENOMIC DNA]</scope>
    <source>
        <strain evidence="1 2">ER1909</strain>
    </source>
</reference>
<evidence type="ECO:0000313" key="2">
    <source>
        <dbReference type="Proteomes" id="UP001497680"/>
    </source>
</evidence>
<keyword evidence="2" id="KW-1185">Reference proteome</keyword>
<comment type="caution">
    <text evidence="1">The sequence shown here is derived from an EMBL/GenBank/DDBJ whole genome shotgun (WGS) entry which is preliminary data.</text>
</comment>